<protein>
    <submittedName>
        <fullName evidence="1">Uncharacterized protein</fullName>
    </submittedName>
</protein>
<proteinExistence type="predicted"/>
<dbReference type="Proteomes" id="UP000547643">
    <property type="component" value="Unassembled WGS sequence"/>
</dbReference>
<reference evidence="1 2" key="1">
    <citation type="submission" date="2020-03" db="EMBL/GenBank/DDBJ databases">
        <title>Soil Listeria distribution.</title>
        <authorList>
            <person name="Liao J."/>
            <person name="Wiedmann M."/>
        </authorList>
    </citation>
    <scope>NUCLEOTIDE SEQUENCE [LARGE SCALE GENOMIC DNA]</scope>
    <source>
        <strain evidence="1 2">FSL L7-1017</strain>
    </source>
</reference>
<dbReference type="AlphaFoldDB" id="A0A7X0XN01"/>
<accession>A0A7X0XN01</accession>
<name>A0A7X0XN01_9LIST</name>
<sequence>MSFKKRVLPFLLIVGLVFSGVLGISSTKAFAMDSKGSSKVAFHTDANTYSKNATTIVVYGLNPNVTSVELYKKGNNKAVKILSVYDVQNYKVSFSLKGLSAGQYDVCVYSSWASACYAAELKHYLTVQR</sequence>
<evidence type="ECO:0000313" key="2">
    <source>
        <dbReference type="Proteomes" id="UP000547643"/>
    </source>
</evidence>
<comment type="caution">
    <text evidence="1">The sequence shown here is derived from an EMBL/GenBank/DDBJ whole genome shotgun (WGS) entry which is preliminary data.</text>
</comment>
<dbReference type="RefSeq" id="WP_185494265.1">
    <property type="nucleotide sequence ID" value="NZ_JAARUV010000001.1"/>
</dbReference>
<organism evidence="1 2">
    <name type="scientific">Listeria booriae</name>
    <dbReference type="NCBI Taxonomy" id="1552123"/>
    <lineage>
        <taxon>Bacteria</taxon>
        <taxon>Bacillati</taxon>
        <taxon>Bacillota</taxon>
        <taxon>Bacilli</taxon>
        <taxon>Bacillales</taxon>
        <taxon>Listeriaceae</taxon>
        <taxon>Listeria</taxon>
    </lineage>
</organism>
<evidence type="ECO:0000313" key="1">
    <source>
        <dbReference type="EMBL" id="MBC1777406.1"/>
    </source>
</evidence>
<gene>
    <name evidence="1" type="ORF">HCA46_01045</name>
</gene>
<dbReference type="EMBL" id="JAARUV010000001">
    <property type="protein sequence ID" value="MBC1777406.1"/>
    <property type="molecule type" value="Genomic_DNA"/>
</dbReference>